<reference evidence="1 2" key="1">
    <citation type="submission" date="2018-08" db="EMBL/GenBank/DDBJ databases">
        <title>Genome analysis of the thermophilic bacterium of the candidate phylum Aminicenantes from deep subsurface aquifer revealed its physiology and ecological role.</title>
        <authorList>
            <person name="Kadnikov V.V."/>
            <person name="Mardanov A.V."/>
            <person name="Beletsky A.V."/>
            <person name="Karnachuk O.V."/>
            <person name="Ravin N.V."/>
        </authorList>
    </citation>
    <scope>NUCLEOTIDE SEQUENCE [LARGE SCALE GENOMIC DNA]</scope>
    <source>
        <strain evidence="1">BY38</strain>
    </source>
</reference>
<dbReference type="Proteomes" id="UP000257323">
    <property type="component" value="Unassembled WGS sequence"/>
</dbReference>
<dbReference type="EMBL" id="QUAH01000013">
    <property type="protein sequence ID" value="RFT15092.1"/>
    <property type="molecule type" value="Genomic_DNA"/>
</dbReference>
<sequence length="44" mass="5031">MTVSPGFAFSGDMVSWEEELFPEQTTSEKATRKIVTARENDFFI</sequence>
<accession>A0A3E2BKB3</accession>
<evidence type="ECO:0000313" key="1">
    <source>
        <dbReference type="EMBL" id="RFT15092.1"/>
    </source>
</evidence>
<name>A0A3E2BKB3_9BACT</name>
<organism evidence="1 2">
    <name type="scientific">Candidatus Saccharicenans subterraneus</name>
    <dbReference type="NCBI Taxonomy" id="2508984"/>
    <lineage>
        <taxon>Bacteria</taxon>
        <taxon>Candidatus Aminicenantota</taxon>
        <taxon>Candidatus Aminicenantia</taxon>
        <taxon>Candidatus Aminicenantales</taxon>
        <taxon>Candidatus Saccharicenantaceae</taxon>
        <taxon>Candidatus Saccharicenans</taxon>
    </lineage>
</organism>
<comment type="caution">
    <text evidence="1">The sequence shown here is derived from an EMBL/GenBank/DDBJ whole genome shotgun (WGS) entry which is preliminary data.</text>
</comment>
<proteinExistence type="predicted"/>
<protein>
    <submittedName>
        <fullName evidence="1">Uncharacterized protein</fullName>
    </submittedName>
</protein>
<dbReference type="AlphaFoldDB" id="A0A3E2BKB3"/>
<gene>
    <name evidence="1" type="ORF">OP8BY_0723</name>
</gene>
<evidence type="ECO:0000313" key="2">
    <source>
        <dbReference type="Proteomes" id="UP000257323"/>
    </source>
</evidence>